<evidence type="ECO:0000256" key="3">
    <source>
        <dbReference type="ARBA" id="ARBA00022801"/>
    </source>
</evidence>
<evidence type="ECO:0000256" key="2">
    <source>
        <dbReference type="ARBA" id="ARBA00022723"/>
    </source>
</evidence>
<dbReference type="AlphaFoldDB" id="A0A8H7GVC4"/>
<reference evidence="6" key="1">
    <citation type="submission" date="2020-10" db="EMBL/GenBank/DDBJ databases">
        <title>The Whole-Genome Sequence of Metschnikowia persimmonesis, a Novel Endophytic Yeast Species Isolated from Medicinal Plant Diospyros kaki Thumb.</title>
        <authorList>
            <person name="Rahmat E."/>
            <person name="Kang Y."/>
        </authorList>
    </citation>
    <scope>NUCLEOTIDE SEQUENCE</scope>
    <source>
        <strain evidence="6">KIOM G15050</strain>
    </source>
</reference>
<evidence type="ECO:0000259" key="5">
    <source>
        <dbReference type="SMART" id="SM01131"/>
    </source>
</evidence>
<dbReference type="SUPFAM" id="SSF64182">
    <property type="entry name" value="DHH phosphoesterases"/>
    <property type="match status" value="1"/>
</dbReference>
<accession>A0A8H7GVC4</accession>
<dbReference type="SMART" id="SM01131">
    <property type="entry name" value="DHHA2"/>
    <property type="match status" value="1"/>
</dbReference>
<dbReference type="Pfam" id="PF01368">
    <property type="entry name" value="DHH"/>
    <property type="match status" value="1"/>
</dbReference>
<comment type="cofactor">
    <cofactor evidence="1">
        <name>Mn(2+)</name>
        <dbReference type="ChEBI" id="CHEBI:29035"/>
    </cofactor>
</comment>
<dbReference type="PANTHER" id="PTHR12112">
    <property type="entry name" value="BNIP - RELATED"/>
    <property type="match status" value="1"/>
</dbReference>
<evidence type="ECO:0000313" key="7">
    <source>
        <dbReference type="Proteomes" id="UP000649328"/>
    </source>
</evidence>
<proteinExistence type="predicted"/>
<gene>
    <name evidence="6" type="ORF">HF325_001576</name>
</gene>
<feature type="domain" description="DHHA2" evidence="5">
    <location>
        <begin position="227"/>
        <end position="387"/>
    </location>
</feature>
<dbReference type="PANTHER" id="PTHR12112:SF39">
    <property type="entry name" value="EG:152A3.5 PROTEIN (FBGN0003116_PN PROTEIN)"/>
    <property type="match status" value="1"/>
</dbReference>
<dbReference type="InterPro" id="IPR038222">
    <property type="entry name" value="DHHA2_dom_sf"/>
</dbReference>
<sequence length="391" mass="44238">MTIKTFLGKLSVPKNKQILKLVTGNQSADMDSVVSAIAYAYFHHQKYPTEEPILPLVNISRDEFRLRKDIGLLLNKHDISSSNVYFLDDVEKFTGQSVETLLDVVLVDHCNLQGELLTNLYDQKRLIVSGIVDHHADEGVFLDAVPRIIRSTGSCSALVFNYWNSQIGPILDRDVVLLLLGPLLIDTLNMLQKVEADDIDAFTEYKRALSDSATIETESTSPFSGFFAELKEAKKDLKGFLLFDILRKDYKQFKFKSAQGEIVSVGFSSIGKSLSWVLRKYPVSEILLSLKQMSETFHLDVVIITSSFTQKESRIYTREFCFSTHNNNLQDLASLAEELQLNTKFHDQDSVAETLAQINISVLFKVYNQQNTAASRKQVVPVIKQVIEQRL</sequence>
<dbReference type="Proteomes" id="UP000649328">
    <property type="component" value="Unassembled WGS sequence"/>
</dbReference>
<dbReference type="Gene3D" id="3.10.310.20">
    <property type="entry name" value="DHHA2 domain"/>
    <property type="match status" value="1"/>
</dbReference>
<dbReference type="InterPro" id="IPR038763">
    <property type="entry name" value="DHH_sf"/>
</dbReference>
<keyword evidence="7" id="KW-1185">Reference proteome</keyword>
<dbReference type="InterPro" id="IPR004097">
    <property type="entry name" value="DHHA2"/>
</dbReference>
<keyword evidence="3" id="KW-0378">Hydrolase</keyword>
<dbReference type="GO" id="GO:0004309">
    <property type="term" value="F:exopolyphosphatase activity"/>
    <property type="evidence" value="ECO:0007669"/>
    <property type="project" value="TreeGrafter"/>
</dbReference>
<organism evidence="6 7">
    <name type="scientific">Metschnikowia pulcherrima</name>
    <dbReference type="NCBI Taxonomy" id="27326"/>
    <lineage>
        <taxon>Eukaryota</taxon>
        <taxon>Fungi</taxon>
        <taxon>Dikarya</taxon>
        <taxon>Ascomycota</taxon>
        <taxon>Saccharomycotina</taxon>
        <taxon>Pichiomycetes</taxon>
        <taxon>Metschnikowiaceae</taxon>
        <taxon>Metschnikowia</taxon>
    </lineage>
</organism>
<keyword evidence="4" id="KW-0464">Manganese</keyword>
<evidence type="ECO:0000256" key="1">
    <source>
        <dbReference type="ARBA" id="ARBA00001936"/>
    </source>
</evidence>
<evidence type="ECO:0000313" key="6">
    <source>
        <dbReference type="EMBL" id="KAF8004128.1"/>
    </source>
</evidence>
<evidence type="ECO:0000256" key="4">
    <source>
        <dbReference type="ARBA" id="ARBA00023211"/>
    </source>
</evidence>
<dbReference type="GO" id="GO:0046872">
    <property type="term" value="F:metal ion binding"/>
    <property type="evidence" value="ECO:0007669"/>
    <property type="project" value="UniProtKB-KW"/>
</dbReference>
<comment type="caution">
    <text evidence="6">The sequence shown here is derived from an EMBL/GenBank/DDBJ whole genome shotgun (WGS) entry which is preliminary data.</text>
</comment>
<protein>
    <recommendedName>
        <fullName evidence="5">DHHA2 domain-containing protein</fullName>
    </recommendedName>
</protein>
<dbReference type="EMBL" id="JACBPP010000002">
    <property type="protein sequence ID" value="KAF8004128.1"/>
    <property type="molecule type" value="Genomic_DNA"/>
</dbReference>
<keyword evidence="2" id="KW-0479">Metal-binding</keyword>
<dbReference type="OrthoDB" id="374045at2759"/>
<dbReference type="InterPro" id="IPR001667">
    <property type="entry name" value="DDH_dom"/>
</dbReference>
<dbReference type="Pfam" id="PF02833">
    <property type="entry name" value="DHHA2"/>
    <property type="match status" value="1"/>
</dbReference>
<dbReference type="Gene3D" id="3.90.1640.10">
    <property type="entry name" value="inorganic pyrophosphatase (n-terminal core)"/>
    <property type="match status" value="1"/>
</dbReference>
<name>A0A8H7GVC4_9ASCO</name>
<dbReference type="GO" id="GO:0005737">
    <property type="term" value="C:cytoplasm"/>
    <property type="evidence" value="ECO:0007669"/>
    <property type="project" value="InterPro"/>
</dbReference>